<keyword evidence="9" id="KW-1185">Reference proteome</keyword>
<feature type="compositionally biased region" description="Low complexity" evidence="5">
    <location>
        <begin position="3231"/>
        <end position="3248"/>
    </location>
</feature>
<dbReference type="Proteomes" id="UP001165083">
    <property type="component" value="Unassembled WGS sequence"/>
</dbReference>
<feature type="region of interest" description="Disordered" evidence="5">
    <location>
        <begin position="3391"/>
        <end position="3429"/>
    </location>
</feature>
<feature type="domain" description="EF-hand" evidence="7">
    <location>
        <begin position="1087"/>
        <end position="1120"/>
    </location>
</feature>
<feature type="domain" description="EF-hand" evidence="7">
    <location>
        <begin position="406"/>
        <end position="441"/>
    </location>
</feature>
<keyword evidence="3" id="KW-0677">Repeat</keyword>
<dbReference type="SMART" id="SM00054">
    <property type="entry name" value="EFh"/>
    <property type="match status" value="20"/>
</dbReference>
<feature type="chain" id="PRO_5040791749" evidence="6">
    <location>
        <begin position="21"/>
        <end position="3429"/>
    </location>
</feature>
<dbReference type="PROSITE" id="PS50222">
    <property type="entry name" value="EF_HAND_2"/>
    <property type="match status" value="17"/>
</dbReference>
<feature type="compositionally biased region" description="Basic and acidic residues" evidence="5">
    <location>
        <begin position="2791"/>
        <end position="2802"/>
    </location>
</feature>
<evidence type="ECO:0000313" key="9">
    <source>
        <dbReference type="Proteomes" id="UP001165083"/>
    </source>
</evidence>
<feature type="domain" description="EF-hand" evidence="7">
    <location>
        <begin position="975"/>
        <end position="1010"/>
    </location>
</feature>
<feature type="region of interest" description="Disordered" evidence="5">
    <location>
        <begin position="273"/>
        <end position="292"/>
    </location>
</feature>
<feature type="compositionally biased region" description="Low complexity" evidence="5">
    <location>
        <begin position="3271"/>
        <end position="3291"/>
    </location>
</feature>
<evidence type="ECO:0000256" key="3">
    <source>
        <dbReference type="ARBA" id="ARBA00022737"/>
    </source>
</evidence>
<feature type="compositionally biased region" description="Polar residues" evidence="5">
    <location>
        <begin position="2742"/>
        <end position="2760"/>
    </location>
</feature>
<accession>A0A9W7DC60</accession>
<evidence type="ECO:0000259" key="7">
    <source>
        <dbReference type="PROSITE" id="PS50222"/>
    </source>
</evidence>
<feature type="domain" description="EF-hand" evidence="7">
    <location>
        <begin position="223"/>
        <end position="255"/>
    </location>
</feature>
<dbReference type="PANTHER" id="PTHR34524">
    <property type="entry name" value="CALCYPHOSIN"/>
    <property type="match status" value="1"/>
</dbReference>
<dbReference type="InterPro" id="IPR002048">
    <property type="entry name" value="EF_hand_dom"/>
</dbReference>
<dbReference type="EMBL" id="BSXW01012425">
    <property type="protein sequence ID" value="GMF64630.1"/>
    <property type="molecule type" value="Genomic_DNA"/>
</dbReference>
<feature type="domain" description="EF-hand" evidence="7">
    <location>
        <begin position="1213"/>
        <end position="1248"/>
    </location>
</feature>
<feature type="region of interest" description="Disordered" evidence="5">
    <location>
        <begin position="1121"/>
        <end position="1166"/>
    </location>
</feature>
<name>A0A9W7DC60_9STRA</name>
<feature type="domain" description="EF-hand" evidence="7">
    <location>
        <begin position="48"/>
        <end position="83"/>
    </location>
</feature>
<proteinExistence type="inferred from homology"/>
<dbReference type="Pfam" id="PF13499">
    <property type="entry name" value="EF-hand_7"/>
    <property type="match status" value="8"/>
</dbReference>
<dbReference type="PANTHER" id="PTHR34524:SF6">
    <property type="entry name" value="CALCYPHOSINE LIKE"/>
    <property type="match status" value="1"/>
</dbReference>
<evidence type="ECO:0000256" key="1">
    <source>
        <dbReference type="ARBA" id="ARBA00005253"/>
    </source>
</evidence>
<feature type="domain" description="EF-hand" evidence="7">
    <location>
        <begin position="1051"/>
        <end position="1086"/>
    </location>
</feature>
<dbReference type="SUPFAM" id="SSF47473">
    <property type="entry name" value="EF-hand"/>
    <property type="match status" value="7"/>
</dbReference>
<feature type="compositionally biased region" description="Polar residues" evidence="5">
    <location>
        <begin position="3252"/>
        <end position="3270"/>
    </location>
</feature>
<keyword evidence="2" id="KW-0479">Metal-binding</keyword>
<dbReference type="PROSITE" id="PS00018">
    <property type="entry name" value="EF_HAND_1"/>
    <property type="match status" value="14"/>
</dbReference>
<feature type="region of interest" description="Disordered" evidence="5">
    <location>
        <begin position="755"/>
        <end position="784"/>
    </location>
</feature>
<feature type="domain" description="EF-hand" evidence="7">
    <location>
        <begin position="186"/>
        <end position="221"/>
    </location>
</feature>
<feature type="region of interest" description="Disordered" evidence="5">
    <location>
        <begin position="2784"/>
        <end position="2821"/>
    </location>
</feature>
<dbReference type="InterPro" id="IPR051581">
    <property type="entry name" value="Ca-bind"/>
</dbReference>
<keyword evidence="4" id="KW-0106">Calcium</keyword>
<feature type="compositionally biased region" description="Basic residues" evidence="5">
    <location>
        <begin position="1144"/>
        <end position="1154"/>
    </location>
</feature>
<organism evidence="8 9">
    <name type="scientific">Phytophthora lilii</name>
    <dbReference type="NCBI Taxonomy" id="2077276"/>
    <lineage>
        <taxon>Eukaryota</taxon>
        <taxon>Sar</taxon>
        <taxon>Stramenopiles</taxon>
        <taxon>Oomycota</taxon>
        <taxon>Peronosporomycetes</taxon>
        <taxon>Peronosporales</taxon>
        <taxon>Peronosporaceae</taxon>
        <taxon>Phytophthora</taxon>
    </lineage>
</organism>
<feature type="compositionally biased region" description="Polar residues" evidence="5">
    <location>
        <begin position="274"/>
        <end position="287"/>
    </location>
</feature>
<feature type="compositionally biased region" description="Basic and acidic residues" evidence="5">
    <location>
        <begin position="629"/>
        <end position="641"/>
    </location>
</feature>
<feature type="region of interest" description="Disordered" evidence="5">
    <location>
        <begin position="3231"/>
        <end position="3305"/>
    </location>
</feature>
<evidence type="ECO:0000256" key="2">
    <source>
        <dbReference type="ARBA" id="ARBA00022723"/>
    </source>
</evidence>
<dbReference type="Pfam" id="PF13202">
    <property type="entry name" value="EF-hand_5"/>
    <property type="match status" value="1"/>
</dbReference>
<feature type="compositionally biased region" description="Polar residues" evidence="5">
    <location>
        <begin position="119"/>
        <end position="152"/>
    </location>
</feature>
<feature type="domain" description="EF-hand" evidence="7">
    <location>
        <begin position="681"/>
        <end position="716"/>
    </location>
</feature>
<feature type="region of interest" description="Disordered" evidence="5">
    <location>
        <begin position="119"/>
        <end position="165"/>
    </location>
</feature>
<comment type="caution">
    <text evidence="8">The sequence shown here is derived from an EMBL/GenBank/DDBJ whole genome shotgun (WGS) entry which is preliminary data.</text>
</comment>
<feature type="domain" description="EF-hand" evidence="7">
    <location>
        <begin position="587"/>
        <end position="622"/>
    </location>
</feature>
<protein>
    <submittedName>
        <fullName evidence="8">Unnamed protein product</fullName>
    </submittedName>
</protein>
<feature type="region of interest" description="Disordered" evidence="5">
    <location>
        <begin position="2634"/>
        <end position="2653"/>
    </location>
</feature>
<dbReference type="InterPro" id="IPR018247">
    <property type="entry name" value="EF_Hand_1_Ca_BS"/>
</dbReference>
<dbReference type="GO" id="GO:0005509">
    <property type="term" value="F:calcium ion binding"/>
    <property type="evidence" value="ECO:0007669"/>
    <property type="project" value="InterPro"/>
</dbReference>
<feature type="domain" description="EF-hand" evidence="7">
    <location>
        <begin position="820"/>
        <end position="855"/>
    </location>
</feature>
<feature type="compositionally biased region" description="Basic and acidic residues" evidence="5">
    <location>
        <begin position="3399"/>
        <end position="3410"/>
    </location>
</feature>
<reference evidence="8" key="1">
    <citation type="submission" date="2023-04" db="EMBL/GenBank/DDBJ databases">
        <title>Phytophthora lilii NBRC 32176.</title>
        <authorList>
            <person name="Ichikawa N."/>
            <person name="Sato H."/>
            <person name="Tonouchi N."/>
        </authorList>
    </citation>
    <scope>NUCLEOTIDE SEQUENCE</scope>
    <source>
        <strain evidence="8">NBRC 32176</strain>
    </source>
</reference>
<evidence type="ECO:0000256" key="4">
    <source>
        <dbReference type="ARBA" id="ARBA00022837"/>
    </source>
</evidence>
<feature type="compositionally biased region" description="Polar residues" evidence="5">
    <location>
        <begin position="642"/>
        <end position="657"/>
    </location>
</feature>
<feature type="domain" description="EF-hand" evidence="7">
    <location>
        <begin position="515"/>
        <end position="549"/>
    </location>
</feature>
<evidence type="ECO:0000313" key="8">
    <source>
        <dbReference type="EMBL" id="GMF64630.1"/>
    </source>
</evidence>
<dbReference type="InterPro" id="IPR011992">
    <property type="entry name" value="EF-hand-dom_pair"/>
</dbReference>
<dbReference type="GO" id="GO:0043226">
    <property type="term" value="C:organelle"/>
    <property type="evidence" value="ECO:0007669"/>
    <property type="project" value="UniProtKB-ARBA"/>
</dbReference>
<sequence>MLAHASTMVFLGVATLMTSAREGPGAGAMSARARDLHRKLVERVLLRSDTQSVKDVFRSYDRGRAGVLTLEQFHALVRDHDFLDADADLLMRYLGVNDQQKVSFHAFMGDVQLGAEQTYPSKNTSASNSPKKVQQLSQLADTQQKNTQPQIKNKTKGGAKTSKPTVELVQDPMEAIRTKLRDRVMGHSKSIREVFMEYDADRSGYLDYEEFGHFMAKYKFTPEETQVVVDYLDRDSSGTIDYDEFAAGLLFYRPPIPVPATSQPVILPAKTVDGSAQQKLPQPSPTRNYHDAKQNRQSILSSLRSKFSETLKKQASRSCDIRAEFDNYDIDGSNSLDHQEFSAFLVGLGIKLKASELRTVLQEIDPDEEECIKFQTITDLLGIQVVPQRGTKGSEEEQRHPQPLPKVNDEIINAFNKYDRDCSGELDYEEFRCLMHEFGVKDNKEIDALIDEIDIDGNGSISFDEFSRVYDRRIKRSLHADNEMKVAFIKYDGDGSGELDYDEFRRLMNDCGVKDKSVVDALIDEIDGDGNGTINFNEFARIYEQKLKPSLKENREIPAVFSKYDRDNSRELEYEEFRRMMHESGLKDSEVIDTLIDDIDKDRSGSISFNEFARVYERKIKPLLKSARLHPERQSARHDEPSIQSKVTSRKTSQAENDLNARSRLAALQEQELQFMERVLRRHNSIENAFREFDHEGRNEMDFEHFRDFLGQYGITDETSISMLLKRLDANNSGMIDLQEFLSVFNPQRLARYKGAPKSGAREAGTGPANAGAQHKARRGLKADTVRDTAEVPDIISASKPSRAAKLRELEEKWICGALAAYDSLQSAFDAVDRDQDGEINRDEFRRLMNQFGIRDEDNITTLMKKLDADGNGCIEYEEFVTIFHEGRVTKEKERRKSFTAALPRQSSVAKPTASAAESKNARGVRLRDLQIKWMKRVLSCHDSIEAAFYQYDDDGNSELDHEEFRHFMKRYGIVKNDDIDTLIRRLDTDNSGTISFEEFSVIFNPLRVNPGSTAEGISAMAAAAPEEIFDPEELESILEIERELAQRMAHQTRDLRLAFRKFDTNGNGLLEYKEFRSVLKSYRLPEMEIRKVIRHLDRDVSGFIDYKEFIAGFGAFKENGSAGAGPSAQKKAGRRASPGKGYSKPKTHYRRSPAKSQAHSKTPPLETLRKKMLERILAIHGTVQGAFREYDLDKEGCLNEAQFVKLVLDCGFSRDEAARLLDVFDQDQSGTVEYQEFLAQLVKIQEPRKVAVIIIRGVLEGVRVSIMEGGDTAGWHRKWIVLLAVLGWSFLYRYTIMGWLLSRAATYQLSKTHSPATKRTFVTVRVDRVSLQPLRFFNVEINFTGATTGRAVLTNVAVQSHVKEFFESFGLVKICILVIDQVVGTVDKIDDEQIQSFLLPKKVTATTAARYLMISSIRLRVNCLETTTRFLCEGFYIGITDVFVQQNKLQLKVQSESIVVQSCPQTEALTQPDLSVEEVAESDGNDGARMDIPTMSVLLDLNLQNQRFLGCKIVGCEEQATHFVVSTLFVERLFTVRNEHIKKALASVGDQKSGGNVRPGEASTASSNTVITTSEVEIVSLRISITFVHEVETVGSVPIQVCADVRQVMYQKLLVSSHEVLVEDVPLNSGVVENGNQNELCLHIEGLIQDIRVHNLASNRKLLLVNRIDMRAKQTSKNRGVLTGVFKKVEVSLSHRAEKIFRSLVSARDRVEKCQIEAKTMLVPTLTKRPSASSNEQLQERDNNIHWDAEFEITSWMMSFNAYAKTAGTDDFTAYGAATSIQTPLAPVLGENGSSCIKRSIVVHHISVDVIPNGLGPYSLAFGGAKLTLNASLDLLQKSKTTGILAKFEYVSINGLLPECIEEPSRYPALYLHDVKIDREEKTNAEIIEIDVEIQIDNTNVKWDYPQHKAFLQEWSAIMNIVDQLDLLLSSSSSSKMKRLSSSSGDQPVMKIVGTSVYSKELNLNILNIPDVTKLATLDLTDAKVLHRTTQLSVTTAFNCTSAKLAWGEIVSMIEVADLSFQNRSSLGRQRYLTKVPIQSDIRCNTLTMHLRPQSRMLLLLLRLDQLTNGPSQKIDAAQRSLVQGISFVCGTFVIELEKGVQTQKEDASIELTAFSIKMTRCTPREITDTVTRLAQCLGKEGLAGRSFAEVAHQVMVMEGTVSASTMSASIPLKKLVQLHDSELHYSITDVEWSQFLLWDQSEQNGSVVPRTMCFDLSMLTETIYLVLERKPFEILLNMIPILQEAFDIKTSETKDATPEQQSFRQRFAGNFDIAFQNTELAYPYGDKDGRDQIGSKVMRALLSEVALNLRQFQVLGFKCSPLRVMLEDAELHSDDRNPLNGEKESLQLLLIPEVSVNLVIHWKQGIHYVGQIQYGISLEIAIGNKNSYKQPAQVPMSDEILVALNWDCVYPWLIYMLTDDDDGYSSDTSAIAKSTNTRENKRMQCIGVQWDLSVSVMQFAWWDTATQENGMLVVASEFLTHGVLRVDTSSESLRLDEDSLGTWKLWEATVYLHLFRGYLLHVDDDFASAEEAVPDVLPFGSEMASNFALETVGTSYRNTYTPTDDEDWDSLDDEVTAMFVPSNTTIFDKMHDNFVPIDYEFGIIIPPKDPIQESPTGRLPLLHVHVSVRTSSAAISPPKSPRSAKNWTQNIKNRLSRLKRRSASMDNLFLRDGSCPIQVDSMRLLWTIQTRDSVFYMVATTIDNIRLLMDARQHTNNEKHQGIADPGPLSPTRKEKRSSFRSPSVVSDNSEADTSCPSNEAPRILNRRGSTRDTLLDLLQQGKLGIPQDSDREVSSKSLDDDGGSTRGSFGGDSNEYDPPKATIAMKAYTVDIHDTQINVREETTRSNMLLASKHIHFEIGTDAGDNNTIANLTFDNVTAHVSPIDVDITAGVLWYSHSDVGSPSGAGSSLLKQIMDECSLTSAYTHAHVTGATSTEVDLSFLQLSTDRHQFYQLMNVIRHVLLAPPTVTRRPKRTYTPRTYSTDTPPQQLEGSDITVFVPPSPTATSLAASTSTKKLHVLLEEELRNREIRTRGTSSRSKASMLALRAISFKVVGMQWRLRLSPEIAGADHEFVGIRIQGFTGCHTYFTNHCTKLTLNLQWLEINNMHPGPSSAAFEDPTAVLKAKLLVDKRLDSGSKLVQGNQKGMLVVRAESGPIVRIHGQKLRVLEVLEVSMFPEVSNMIVIQLAADFYELIYKFFFENISPNANNSHNSEQVFFGRKSSYGPVSPTASSASSPFAAKSRAPPTSPQQSSLRPLKKTNSAGSATTFFGDSSSNSISGGGPNSPTSASSSEDISQAEDSESTATDDCELFYVKYVRVGNVRLRINCNGFFVNLSHFDLDLPPYVCQSKLCTTKKLLQKFESHLKWYITKESASSGLSQFKNKLLKWTPSSSSTDGKKDKSKKQEEDSAAANAQVLFGPYSGTST</sequence>
<dbReference type="Gene3D" id="1.10.238.10">
    <property type="entry name" value="EF-hand"/>
    <property type="match status" value="10"/>
</dbReference>
<feature type="domain" description="EF-hand" evidence="7">
    <location>
        <begin position="552"/>
        <end position="586"/>
    </location>
</feature>
<dbReference type="FunFam" id="1.10.238.10:FF:000178">
    <property type="entry name" value="Calmodulin-2 A"/>
    <property type="match status" value="1"/>
</dbReference>
<feature type="domain" description="EF-hand" evidence="7">
    <location>
        <begin position="444"/>
        <end position="476"/>
    </location>
</feature>
<comment type="similarity">
    <text evidence="1">Belongs to the centrin family.</text>
</comment>
<feature type="signal peptide" evidence="6">
    <location>
        <begin position="1"/>
        <end position="20"/>
    </location>
</feature>
<feature type="region of interest" description="Disordered" evidence="5">
    <location>
        <begin position="895"/>
        <end position="920"/>
    </location>
</feature>
<feature type="region of interest" description="Disordered" evidence="5">
    <location>
        <begin position="2718"/>
        <end position="2771"/>
    </location>
</feature>
<feature type="region of interest" description="Disordered" evidence="5">
    <location>
        <begin position="629"/>
        <end position="658"/>
    </location>
</feature>
<feature type="domain" description="EF-hand" evidence="7">
    <location>
        <begin position="479"/>
        <end position="514"/>
    </location>
</feature>
<evidence type="ECO:0000256" key="5">
    <source>
        <dbReference type="SAM" id="MobiDB-lite"/>
    </source>
</evidence>
<dbReference type="OrthoDB" id="77091at2759"/>
<feature type="domain" description="EF-hand" evidence="7">
    <location>
        <begin position="856"/>
        <end position="890"/>
    </location>
</feature>
<feature type="domain" description="EF-hand" evidence="7">
    <location>
        <begin position="320"/>
        <end position="351"/>
    </location>
</feature>
<dbReference type="CDD" id="cd00051">
    <property type="entry name" value="EFh"/>
    <property type="match status" value="6"/>
</dbReference>
<gene>
    <name evidence="8" type="ORF">Plil01_001741100</name>
</gene>
<evidence type="ECO:0000256" key="6">
    <source>
        <dbReference type="SAM" id="SignalP"/>
    </source>
</evidence>
<keyword evidence="6" id="KW-0732">Signal</keyword>